<dbReference type="AlphaFoldDB" id="A0AAD3H188"/>
<evidence type="ECO:0000256" key="1">
    <source>
        <dbReference type="SAM" id="MobiDB-lite"/>
    </source>
</evidence>
<evidence type="ECO:0000256" key="2">
    <source>
        <dbReference type="SAM" id="SignalP"/>
    </source>
</evidence>
<evidence type="ECO:0000313" key="4">
    <source>
        <dbReference type="Proteomes" id="UP001054902"/>
    </source>
</evidence>
<feature type="compositionally biased region" description="Polar residues" evidence="1">
    <location>
        <begin position="76"/>
        <end position="85"/>
    </location>
</feature>
<name>A0AAD3H188_9STRA</name>
<evidence type="ECO:0000313" key="3">
    <source>
        <dbReference type="EMBL" id="GFH46129.1"/>
    </source>
</evidence>
<comment type="caution">
    <text evidence="3">The sequence shown here is derived from an EMBL/GenBank/DDBJ whole genome shotgun (WGS) entry which is preliminary data.</text>
</comment>
<keyword evidence="4" id="KW-1185">Reference proteome</keyword>
<organism evidence="3 4">
    <name type="scientific">Chaetoceros tenuissimus</name>
    <dbReference type="NCBI Taxonomy" id="426638"/>
    <lineage>
        <taxon>Eukaryota</taxon>
        <taxon>Sar</taxon>
        <taxon>Stramenopiles</taxon>
        <taxon>Ochrophyta</taxon>
        <taxon>Bacillariophyta</taxon>
        <taxon>Coscinodiscophyceae</taxon>
        <taxon>Chaetocerotophycidae</taxon>
        <taxon>Chaetocerotales</taxon>
        <taxon>Chaetocerotaceae</taxon>
        <taxon>Chaetoceros</taxon>
    </lineage>
</organism>
<dbReference type="EMBL" id="BLLK01000022">
    <property type="protein sequence ID" value="GFH46129.1"/>
    <property type="molecule type" value="Genomic_DNA"/>
</dbReference>
<gene>
    <name evidence="3" type="ORF">CTEN210_02603</name>
</gene>
<feature type="region of interest" description="Disordered" evidence="1">
    <location>
        <begin position="40"/>
        <end position="96"/>
    </location>
</feature>
<feature type="compositionally biased region" description="Basic residues" evidence="1">
    <location>
        <begin position="40"/>
        <end position="58"/>
    </location>
</feature>
<feature type="chain" id="PRO_5042190993" evidence="2">
    <location>
        <begin position="23"/>
        <end position="132"/>
    </location>
</feature>
<sequence length="132" mass="14686">MRSVKQIIHVLSLISMMIMCEAREVTLRNRQMKNYEKRLIRKLKGSKSMKAPKSKSVKSTKVPSLKSTKAPKSPPSLKSTKAPKSSSDKGGHDDLDMDATLTSLTVESGTQVKMMSPYLFLVVSTVATFMFM</sequence>
<feature type="signal peptide" evidence="2">
    <location>
        <begin position="1"/>
        <end position="22"/>
    </location>
</feature>
<keyword evidence="2" id="KW-0732">Signal</keyword>
<reference evidence="3 4" key="1">
    <citation type="journal article" date="2021" name="Sci. Rep.">
        <title>The genome of the diatom Chaetoceros tenuissimus carries an ancient integrated fragment of an extant virus.</title>
        <authorList>
            <person name="Hongo Y."/>
            <person name="Kimura K."/>
            <person name="Takaki Y."/>
            <person name="Yoshida Y."/>
            <person name="Baba S."/>
            <person name="Kobayashi G."/>
            <person name="Nagasaki K."/>
            <person name="Hano T."/>
            <person name="Tomaru Y."/>
        </authorList>
    </citation>
    <scope>NUCLEOTIDE SEQUENCE [LARGE SCALE GENOMIC DNA]</scope>
    <source>
        <strain evidence="3 4">NIES-3715</strain>
    </source>
</reference>
<feature type="compositionally biased region" description="Low complexity" evidence="1">
    <location>
        <begin position="59"/>
        <end position="68"/>
    </location>
</feature>
<protein>
    <submittedName>
        <fullName evidence="3">Uncharacterized protein</fullName>
    </submittedName>
</protein>
<dbReference type="Proteomes" id="UP001054902">
    <property type="component" value="Unassembled WGS sequence"/>
</dbReference>
<proteinExistence type="predicted"/>
<accession>A0AAD3H188</accession>